<sequence>MANNTQLADWLGKVCNGTINPSTQTSYDLAEAGIVLLPLFSRDKAFSNNVAIVAATLYCWEYLMTVPSEIGIYVTIPWRAPHLIFFVLMRYTTLIAISLGLFATWHRQNGYCIPYREICTLLVQLSVSAVLGWRTIAIWQKDARIIVIVFLLLTTLMLFSSLLVLSLKSRKLSNGTCLLVENGNYEFFPLAWFYAGTVLYDTIVIVLSTYRLWQHHNDVGAFPEASRKDEGKSGVHWVRWIHAQWNSITPLLFRLASNGMLYLGFSTVFNIVCFVMGHWDQRRAQDLLLLYSSVMWIVCQRLVLLEVKATWRDRLSMDGLKDAGNDETDRLIARILQASWSSKPPPQMNGKSVAADGKDKSKDQLVLSLSVDSCLKAAPTSCCACRRGSEVQSRRSRGLESRPSGLGMELTDAEMGEARVQQLHDFRLSLPEGFFDDLNARTASGSKTIDSSGGLTRTITCNDESDPEGRMETGIKRRLGALRPTRSPHKLFAGSATSKSPRSDTTLDTAASNTAISMDHPLLDSPSVSPAPPPEPTSSRLGRLSHAFDGRSKSTSSLTIPTYNCPCSCAKDAKPAPEPAPRSKQRRSAHRARPVAGRAGATLPTSLEVADMLANMSDDAKTTALALAGMEGVQPSLPGSPPSTRVESSRPLWIIHPPL</sequence>
<evidence type="ECO:0000256" key="1">
    <source>
        <dbReference type="SAM" id="MobiDB-lite"/>
    </source>
</evidence>
<reference evidence="4" key="3">
    <citation type="submission" date="2014-06" db="EMBL/GenBank/DDBJ databases">
        <authorList>
            <person name="Ju J."/>
            <person name="Zhang J."/>
        </authorList>
    </citation>
    <scope>NUCLEOTIDE SEQUENCE</scope>
    <source>
        <strain evidence="4">SscI8</strain>
    </source>
</reference>
<feature type="transmembrane region" description="Helical" evidence="2">
    <location>
        <begin position="289"/>
        <end position="307"/>
    </location>
</feature>
<feature type="transmembrane region" description="Helical" evidence="2">
    <location>
        <begin position="260"/>
        <end position="277"/>
    </location>
</feature>
<reference evidence="3" key="2">
    <citation type="submission" date="2014-06" db="EMBL/GenBank/DDBJ databases">
        <authorList>
            <person name="Berkman J.Paul."/>
        </authorList>
    </citation>
    <scope>NUCLEOTIDE SEQUENCE [LARGE SCALE GENOMIC DNA]</scope>
</reference>
<protein>
    <recommendedName>
        <fullName evidence="6">Transmembrane protein</fullName>
    </recommendedName>
</protein>
<evidence type="ECO:0008006" key="6">
    <source>
        <dbReference type="Google" id="ProtNLM"/>
    </source>
</evidence>
<keyword evidence="2" id="KW-0812">Transmembrane</keyword>
<keyword evidence="2" id="KW-1133">Transmembrane helix</keyword>
<dbReference type="OrthoDB" id="3346251at2759"/>
<feature type="region of interest" description="Disordered" evidence="1">
    <location>
        <begin position="481"/>
        <end position="543"/>
    </location>
</feature>
<name>A0A0F7RUG5_9BASI</name>
<proteinExistence type="predicted"/>
<dbReference type="AlphaFoldDB" id="A0A0F7RUG5"/>
<gene>
    <name evidence="3" type="primary">SSCI10390.1</name>
    <name evidence="4" type="ORF">SPSC_00968</name>
</gene>
<evidence type="ECO:0000313" key="3">
    <source>
        <dbReference type="EMBL" id="CDR98943.1"/>
    </source>
</evidence>
<evidence type="ECO:0000256" key="2">
    <source>
        <dbReference type="SAM" id="Phobius"/>
    </source>
</evidence>
<feature type="region of interest" description="Disordered" evidence="1">
    <location>
        <begin position="572"/>
        <end position="597"/>
    </location>
</feature>
<dbReference type="EMBL" id="CCFA01000545">
    <property type="protein sequence ID" value="CDR98943.1"/>
    <property type="molecule type" value="Genomic_DNA"/>
</dbReference>
<feature type="compositionally biased region" description="Polar residues" evidence="1">
    <location>
        <begin position="495"/>
        <end position="516"/>
    </location>
</feature>
<feature type="transmembrane region" description="Helical" evidence="2">
    <location>
        <begin position="187"/>
        <end position="207"/>
    </location>
</feature>
<feature type="compositionally biased region" description="Basic residues" evidence="1">
    <location>
        <begin position="583"/>
        <end position="593"/>
    </location>
</feature>
<evidence type="ECO:0000313" key="4">
    <source>
        <dbReference type="EMBL" id="CDU22338.1"/>
    </source>
</evidence>
<feature type="transmembrane region" description="Helical" evidence="2">
    <location>
        <begin position="115"/>
        <end position="133"/>
    </location>
</feature>
<dbReference type="Proteomes" id="UP000242770">
    <property type="component" value="Unassembled WGS sequence"/>
</dbReference>
<reference evidence="5" key="1">
    <citation type="submission" date="2014-06" db="EMBL/GenBank/DDBJ databases">
        <authorList>
            <person name="Berkman P.J."/>
        </authorList>
    </citation>
    <scope>NUCLEOTIDE SEQUENCE [LARGE SCALE GENOMIC DNA]</scope>
</reference>
<keyword evidence="5" id="KW-1185">Reference proteome</keyword>
<feature type="transmembrane region" description="Helical" evidence="2">
    <location>
        <begin position="145"/>
        <end position="167"/>
    </location>
</feature>
<feature type="transmembrane region" description="Helical" evidence="2">
    <location>
        <begin position="83"/>
        <end position="103"/>
    </location>
</feature>
<evidence type="ECO:0000313" key="5">
    <source>
        <dbReference type="Proteomes" id="UP000242770"/>
    </source>
</evidence>
<keyword evidence="2" id="KW-0472">Membrane</keyword>
<organism evidence="3 5">
    <name type="scientific">Sporisorium scitamineum</name>
    <dbReference type="NCBI Taxonomy" id="49012"/>
    <lineage>
        <taxon>Eukaryota</taxon>
        <taxon>Fungi</taxon>
        <taxon>Dikarya</taxon>
        <taxon>Basidiomycota</taxon>
        <taxon>Ustilaginomycotina</taxon>
        <taxon>Ustilaginomycetes</taxon>
        <taxon>Ustilaginales</taxon>
        <taxon>Ustilaginaceae</taxon>
        <taxon>Sporisorium</taxon>
    </lineage>
</organism>
<dbReference type="EMBL" id="LK056655">
    <property type="protein sequence ID" value="CDU22338.1"/>
    <property type="molecule type" value="Genomic_DNA"/>
</dbReference>
<accession>A0A0F7RUG5</accession>
<feature type="transmembrane region" description="Helical" evidence="2">
    <location>
        <begin position="45"/>
        <end position="63"/>
    </location>
</feature>